<proteinExistence type="predicted"/>
<protein>
    <submittedName>
        <fullName evidence="1">Uncharacterized protein</fullName>
    </submittedName>
</protein>
<sequence length="136" mass="14902">MRSFPTSVASSIYGPVESRRTHTDNVCIITPALSTHIALVTGGLVGGGGWCRMVFTPSLVNQKIAIQLRFRRPLCEHCTAGISRIFDPDPTAHDFIWIYAPLVLFPSNHSRLTSCTSFNLVKPPLLSFLYVDTGPG</sequence>
<organism evidence="1 2">
    <name type="scientific">Thanatephorus cucumeris (strain AG1-IA)</name>
    <name type="common">Rice sheath blight fungus</name>
    <name type="synonym">Rhizoctonia solani</name>
    <dbReference type="NCBI Taxonomy" id="983506"/>
    <lineage>
        <taxon>Eukaryota</taxon>
        <taxon>Fungi</taxon>
        <taxon>Dikarya</taxon>
        <taxon>Basidiomycota</taxon>
        <taxon>Agaricomycotina</taxon>
        <taxon>Agaricomycetes</taxon>
        <taxon>Cantharellales</taxon>
        <taxon>Ceratobasidiaceae</taxon>
        <taxon>Rhizoctonia</taxon>
        <taxon>Rhizoctonia solani AG-1</taxon>
    </lineage>
</organism>
<reference evidence="1 2" key="1">
    <citation type="journal article" date="2013" name="Nat. Commun.">
        <title>The evolution and pathogenic mechanisms of the rice sheath blight pathogen.</title>
        <authorList>
            <person name="Zheng A."/>
            <person name="Lin R."/>
            <person name="Xu L."/>
            <person name="Qin P."/>
            <person name="Tang C."/>
            <person name="Ai P."/>
            <person name="Zhang D."/>
            <person name="Liu Y."/>
            <person name="Sun Z."/>
            <person name="Feng H."/>
            <person name="Wang Y."/>
            <person name="Chen Y."/>
            <person name="Liang X."/>
            <person name="Fu R."/>
            <person name="Li Q."/>
            <person name="Zhang J."/>
            <person name="Yu X."/>
            <person name="Xie Z."/>
            <person name="Ding L."/>
            <person name="Guan P."/>
            <person name="Tang J."/>
            <person name="Liang Y."/>
            <person name="Wang S."/>
            <person name="Deng Q."/>
            <person name="Li S."/>
            <person name="Zhu J."/>
            <person name="Wang L."/>
            <person name="Liu H."/>
            <person name="Li P."/>
        </authorList>
    </citation>
    <scope>NUCLEOTIDE SEQUENCE [LARGE SCALE GENOMIC DNA]</scope>
    <source>
        <strain evidence="2">AG-1 IA</strain>
    </source>
</reference>
<evidence type="ECO:0000313" key="1">
    <source>
        <dbReference type="EMBL" id="ELU45681.1"/>
    </source>
</evidence>
<comment type="caution">
    <text evidence="1">The sequence shown here is derived from an EMBL/GenBank/DDBJ whole genome shotgun (WGS) entry which is preliminary data.</text>
</comment>
<keyword evidence="2" id="KW-1185">Reference proteome</keyword>
<dbReference type="Proteomes" id="UP000011668">
    <property type="component" value="Unassembled WGS sequence"/>
</dbReference>
<gene>
    <name evidence="1" type="ORF">AG1IA_00280</name>
</gene>
<dbReference type="HOGENOM" id="CLU_1876829_0_0_1"/>
<evidence type="ECO:0000313" key="2">
    <source>
        <dbReference type="Proteomes" id="UP000011668"/>
    </source>
</evidence>
<dbReference type="AlphaFoldDB" id="L8X5V4"/>
<dbReference type="EMBL" id="AFRT01000049">
    <property type="protein sequence ID" value="ELU45681.1"/>
    <property type="molecule type" value="Genomic_DNA"/>
</dbReference>
<accession>L8X5V4</accession>
<name>L8X5V4_THACA</name>